<evidence type="ECO:0000313" key="1">
    <source>
        <dbReference type="EMBL" id="AWB83125.1"/>
    </source>
</evidence>
<sequence>MNRRSSVLLSYPLAELCVALLCVAAVLMLPWRTASQRSSIALFVGLSVVVALVWHFAVSATPPGRRWVHAALGASIVAVGVCVHFTVQTAILSILSIPIGLGIVIAALCSALR</sequence>
<dbReference type="KEGG" id="clia:C3E79_00325"/>
<dbReference type="EMBL" id="CP026948">
    <property type="protein sequence ID" value="AWB83125.1"/>
    <property type="molecule type" value="Genomic_DNA"/>
</dbReference>
<gene>
    <name evidence="1" type="ORF">C3E79_00325</name>
</gene>
<proteinExistence type="predicted"/>
<protein>
    <submittedName>
        <fullName evidence="1">Uncharacterized protein</fullName>
    </submittedName>
</protein>
<evidence type="ECO:0000313" key="2">
    <source>
        <dbReference type="Proteomes" id="UP000244754"/>
    </source>
</evidence>
<dbReference type="Proteomes" id="UP000244754">
    <property type="component" value="Chromosome"/>
</dbReference>
<reference evidence="2" key="1">
    <citation type="submission" date="2018-01" db="EMBL/GenBank/DDBJ databases">
        <authorList>
            <person name="Li J."/>
        </authorList>
    </citation>
    <scope>NUCLEOTIDE SEQUENCE [LARGE SCALE GENOMIC DNA]</scope>
    <source>
        <strain evidence="2">2184</strain>
    </source>
</reference>
<organism evidence="1 2">
    <name type="scientific">Corynebacterium liangguodongii</name>
    <dbReference type="NCBI Taxonomy" id="2079535"/>
    <lineage>
        <taxon>Bacteria</taxon>
        <taxon>Bacillati</taxon>
        <taxon>Actinomycetota</taxon>
        <taxon>Actinomycetes</taxon>
        <taxon>Mycobacteriales</taxon>
        <taxon>Corynebacteriaceae</taxon>
        <taxon>Corynebacterium</taxon>
    </lineage>
</organism>
<keyword evidence="2" id="KW-1185">Reference proteome</keyword>
<dbReference type="AlphaFoldDB" id="A0A2S0WBI7"/>
<accession>A0A2S0WBI7</accession>
<name>A0A2S0WBI7_9CORY</name>